<sequence>MLVPFEVARQISGYLSQKEALECLLVCKNWYRPMLESLYSSVVLRTCRSFRVFLYVIAHHELTPGKFVKELELYIEDFNERPVTFTEFELLSRYCINLNDLQFSHTRYWRCMNELDLTNTWPHLRKVPTSRNKISFEVCYKIKDRLEEVAFFAQDESILAFISSPCPKLLKLEVATRHLLLTIDTIRSIHHCAPFVQNLCLMACMENISDNSFNVPPLIDEHNNHVQHLKCLIHHPDSAWFSVIKSTYHSIDTLTLIISNIPPRQSGYISRPYTKFEIVRSIIDLIKGISIRDLEMDFKFVADISFMQAATATLLYDHCNKVLNKSMSVSVRASFIIPGDFDYHHGFKSKLKTLESSNKVAIHHELEYRFIREFDDENDDYSVSELDLLEYTIVRPINKLVLHLSMNIGTRDEFFWTNVMTNKQHVHFDQILSYFSNLESLTVTSNLSGISGSNPDSEVKLTLSSATKKTDNSSLKCLTVQSASIDKCIFQFLFKHCTALTKLILTDCQIDDVTTLVLECLSLESDILLEINQDSFVNSH</sequence>
<proteinExistence type="predicted"/>
<dbReference type="OrthoDB" id="2241374at2759"/>
<reference evidence="1 2" key="1">
    <citation type="submission" date="2014-09" db="EMBL/GenBank/DDBJ databases">
        <authorList>
            <person name="Ellenberger Sabrina"/>
        </authorList>
    </citation>
    <scope>NUCLEOTIDE SEQUENCE [LARGE SCALE GENOMIC DNA]</scope>
    <source>
        <strain evidence="1 2">CBS 412.66</strain>
    </source>
</reference>
<organism evidence="1 2">
    <name type="scientific">Parasitella parasitica</name>
    <dbReference type="NCBI Taxonomy" id="35722"/>
    <lineage>
        <taxon>Eukaryota</taxon>
        <taxon>Fungi</taxon>
        <taxon>Fungi incertae sedis</taxon>
        <taxon>Mucoromycota</taxon>
        <taxon>Mucoromycotina</taxon>
        <taxon>Mucoromycetes</taxon>
        <taxon>Mucorales</taxon>
        <taxon>Mucorineae</taxon>
        <taxon>Mucoraceae</taxon>
        <taxon>Parasitella</taxon>
    </lineage>
</organism>
<gene>
    <name evidence="1" type="primary">PARPA_13134.1 scaffold 45923</name>
</gene>
<name>A0A0B7NJQ7_9FUNG</name>
<dbReference type="Gene3D" id="3.80.10.10">
    <property type="entry name" value="Ribonuclease Inhibitor"/>
    <property type="match status" value="1"/>
</dbReference>
<keyword evidence="2" id="KW-1185">Reference proteome</keyword>
<evidence type="ECO:0008006" key="3">
    <source>
        <dbReference type="Google" id="ProtNLM"/>
    </source>
</evidence>
<dbReference type="SUPFAM" id="SSF52047">
    <property type="entry name" value="RNI-like"/>
    <property type="match status" value="1"/>
</dbReference>
<protein>
    <recommendedName>
        <fullName evidence="3">F-box domain-containing protein</fullName>
    </recommendedName>
</protein>
<evidence type="ECO:0000313" key="1">
    <source>
        <dbReference type="EMBL" id="CEP18826.1"/>
    </source>
</evidence>
<accession>A0A0B7NJQ7</accession>
<evidence type="ECO:0000313" key="2">
    <source>
        <dbReference type="Proteomes" id="UP000054107"/>
    </source>
</evidence>
<dbReference type="AlphaFoldDB" id="A0A0B7NJQ7"/>
<dbReference type="EMBL" id="LN733911">
    <property type="protein sequence ID" value="CEP18826.1"/>
    <property type="molecule type" value="Genomic_DNA"/>
</dbReference>
<dbReference type="InterPro" id="IPR032675">
    <property type="entry name" value="LRR_dom_sf"/>
</dbReference>
<dbReference type="Proteomes" id="UP000054107">
    <property type="component" value="Unassembled WGS sequence"/>
</dbReference>